<name>A0AAW3N934_9BURK</name>
<evidence type="ECO:0008006" key="3">
    <source>
        <dbReference type="Google" id="ProtNLM"/>
    </source>
</evidence>
<dbReference type="InterPro" id="IPR010260">
    <property type="entry name" value="AlpA"/>
</dbReference>
<reference evidence="1 2" key="1">
    <citation type="submission" date="2015-11" db="EMBL/GenBank/DDBJ databases">
        <title>Expanding the genomic diversity of Burkholderia species for the development of highly accurate diagnostics.</title>
        <authorList>
            <person name="Sahl J."/>
            <person name="Keim P."/>
            <person name="Wagner D."/>
        </authorList>
    </citation>
    <scope>NUCLEOTIDE SEQUENCE [LARGE SCALE GENOMIC DNA]</scope>
    <source>
        <strain evidence="1 2">MSMB1137WGS</strain>
    </source>
</reference>
<dbReference type="Pfam" id="PF05930">
    <property type="entry name" value="Phage_AlpA"/>
    <property type="match status" value="1"/>
</dbReference>
<protein>
    <recommendedName>
        <fullName evidence="3">AlpA family phage regulatory protein</fullName>
    </recommendedName>
</protein>
<dbReference type="Gene3D" id="1.10.238.160">
    <property type="match status" value="1"/>
</dbReference>
<proteinExistence type="predicted"/>
<dbReference type="AlphaFoldDB" id="A0AAW3N934"/>
<evidence type="ECO:0000313" key="2">
    <source>
        <dbReference type="Proteomes" id="UP000056732"/>
    </source>
</evidence>
<gene>
    <name evidence="1" type="ORF">WK53_13805</name>
</gene>
<accession>A0AAW3N934</accession>
<dbReference type="EMBL" id="LPDO01000118">
    <property type="protein sequence ID" value="KVT46761.1"/>
    <property type="molecule type" value="Genomic_DNA"/>
</dbReference>
<comment type="caution">
    <text evidence="1">The sequence shown here is derived from an EMBL/GenBank/DDBJ whole genome shotgun (WGS) entry which is preliminary data.</text>
</comment>
<evidence type="ECO:0000313" key="1">
    <source>
        <dbReference type="EMBL" id="KVT46761.1"/>
    </source>
</evidence>
<dbReference type="Proteomes" id="UP000056732">
    <property type="component" value="Unassembled WGS sequence"/>
</dbReference>
<sequence length="78" mass="8719">MERTGNFRNLFMYAPKGKKDGIQLLPIGEVAAKDEFWNIKKVTVEDQLAGTFPAGVKLGARAVAWRESAVEGWIRALR</sequence>
<organism evidence="1 2">
    <name type="scientific">Burkholderia ubonensis</name>
    <dbReference type="NCBI Taxonomy" id="101571"/>
    <lineage>
        <taxon>Bacteria</taxon>
        <taxon>Pseudomonadati</taxon>
        <taxon>Pseudomonadota</taxon>
        <taxon>Betaproteobacteria</taxon>
        <taxon>Burkholderiales</taxon>
        <taxon>Burkholderiaceae</taxon>
        <taxon>Burkholderia</taxon>
        <taxon>Burkholderia cepacia complex</taxon>
    </lineage>
</organism>